<protein>
    <submittedName>
        <fullName evidence="1">Uncharacterized protein</fullName>
    </submittedName>
</protein>
<dbReference type="Proteomes" id="UP001057375">
    <property type="component" value="Unassembled WGS sequence"/>
</dbReference>
<accession>A0ABQ5KM82</accession>
<keyword evidence="2" id="KW-1185">Reference proteome</keyword>
<reference evidence="1" key="1">
    <citation type="submission" date="2022-03" db="EMBL/GenBank/DDBJ databases">
        <title>Draft genome sequence of Aduncisulcus paluster, a free-living microaerophilic Fornicata.</title>
        <authorList>
            <person name="Yuyama I."/>
            <person name="Kume K."/>
            <person name="Tamura T."/>
            <person name="Inagaki Y."/>
            <person name="Hashimoto T."/>
        </authorList>
    </citation>
    <scope>NUCLEOTIDE SEQUENCE</scope>
    <source>
        <strain evidence="1">NY0171</strain>
    </source>
</reference>
<proteinExistence type="predicted"/>
<dbReference type="EMBL" id="BQXS01002751">
    <property type="protein sequence ID" value="GKT33021.1"/>
    <property type="molecule type" value="Genomic_DNA"/>
</dbReference>
<gene>
    <name evidence="1" type="ORF">ADUPG1_002383</name>
</gene>
<evidence type="ECO:0000313" key="2">
    <source>
        <dbReference type="Proteomes" id="UP001057375"/>
    </source>
</evidence>
<evidence type="ECO:0000313" key="1">
    <source>
        <dbReference type="EMBL" id="GKT33021.1"/>
    </source>
</evidence>
<sequence>MYQALKVKKYEIFENVMKERGELVERASHVEGLFGDLKQSEKDYYRQEMKNI</sequence>
<organism evidence="1 2">
    <name type="scientific">Aduncisulcus paluster</name>
    <dbReference type="NCBI Taxonomy" id="2918883"/>
    <lineage>
        <taxon>Eukaryota</taxon>
        <taxon>Metamonada</taxon>
        <taxon>Carpediemonas-like organisms</taxon>
        <taxon>Aduncisulcus</taxon>
    </lineage>
</organism>
<name>A0ABQ5KM82_9EUKA</name>
<comment type="caution">
    <text evidence="1">The sequence shown here is derived from an EMBL/GenBank/DDBJ whole genome shotgun (WGS) entry which is preliminary data.</text>
</comment>
<feature type="non-terminal residue" evidence="1">
    <location>
        <position position="52"/>
    </location>
</feature>